<name>A0A1W1HIL3_9BACT</name>
<feature type="region of interest" description="Disordered" evidence="1">
    <location>
        <begin position="33"/>
        <end position="63"/>
    </location>
</feature>
<sequence>MSSCVIFSKIRETAVLIWLVTFCIVTPHEAISQSSDTVTEGVTQSDEGKMMSQSGDMAEPDTPFSVKNNSVPWDNPDSSSEDWPAVWKRERHIINPHWINPEDRSRLKQENSSLQGTLSPLSDSPREVIPVNPPYSLYYPLMESVGYIKPDAVEPWGRVLKRKPGFNKDIKAGKDVYLDMYNEDVLAIGDRFYLLRTIDIMGATNYPVPGIQHYMTGVVEITKLRQKPCRCNDQRSGIEGKVITAYREIMPNDILIPYNSKDAKVRVKRSSPEIAGSILFAENHTSIIGENSVVFVNRGKIHGLNTGQYYDIFNRPEESEYPSPEYVQKTEYLGSCVVLSVEEETSAALITYAFKSINPGDLFFPPL</sequence>
<organism evidence="2 3">
    <name type="scientific">Desulfamplus magnetovallimortis</name>
    <dbReference type="NCBI Taxonomy" id="1246637"/>
    <lineage>
        <taxon>Bacteria</taxon>
        <taxon>Pseudomonadati</taxon>
        <taxon>Thermodesulfobacteriota</taxon>
        <taxon>Desulfobacteria</taxon>
        <taxon>Desulfobacterales</taxon>
        <taxon>Desulfobacteraceae</taxon>
        <taxon>Desulfamplus</taxon>
    </lineage>
</organism>
<accession>A0A1W1HIL3</accession>
<feature type="compositionally biased region" description="Polar residues" evidence="1">
    <location>
        <begin position="33"/>
        <end position="55"/>
    </location>
</feature>
<proteinExistence type="predicted"/>
<evidence type="ECO:0000313" key="2">
    <source>
        <dbReference type="EMBL" id="SLM32314.1"/>
    </source>
</evidence>
<keyword evidence="3" id="KW-1185">Reference proteome</keyword>
<gene>
    <name evidence="2" type="ORF">MTBBW1_630008</name>
</gene>
<evidence type="ECO:0000256" key="1">
    <source>
        <dbReference type="SAM" id="MobiDB-lite"/>
    </source>
</evidence>
<dbReference type="Proteomes" id="UP000191931">
    <property type="component" value="Unassembled WGS sequence"/>
</dbReference>
<dbReference type="STRING" id="1246637.MTBBW1_630008"/>
<evidence type="ECO:0000313" key="3">
    <source>
        <dbReference type="Proteomes" id="UP000191931"/>
    </source>
</evidence>
<protein>
    <submittedName>
        <fullName evidence="2">Uncharacterized protein</fullName>
    </submittedName>
</protein>
<reference evidence="2 3" key="1">
    <citation type="submission" date="2017-03" db="EMBL/GenBank/DDBJ databases">
        <authorList>
            <person name="Afonso C.L."/>
            <person name="Miller P.J."/>
            <person name="Scott M.A."/>
            <person name="Spackman E."/>
            <person name="Goraichik I."/>
            <person name="Dimitrov K.M."/>
            <person name="Suarez D.L."/>
            <person name="Swayne D.E."/>
        </authorList>
    </citation>
    <scope>NUCLEOTIDE SEQUENCE [LARGE SCALE GENOMIC DNA]</scope>
    <source>
        <strain evidence="2">PRJEB14757</strain>
    </source>
</reference>
<dbReference type="EMBL" id="FWEV01000307">
    <property type="protein sequence ID" value="SLM32314.1"/>
    <property type="molecule type" value="Genomic_DNA"/>
</dbReference>
<dbReference type="AlphaFoldDB" id="A0A1W1HIL3"/>